<feature type="non-terminal residue" evidence="1">
    <location>
        <position position="1"/>
    </location>
</feature>
<dbReference type="EMBL" id="LAVV01004022">
    <property type="protein sequence ID" value="KNZ61751.1"/>
    <property type="molecule type" value="Genomic_DNA"/>
</dbReference>
<proteinExistence type="predicted"/>
<gene>
    <name evidence="1" type="ORF">VP01_13620g1</name>
</gene>
<evidence type="ECO:0000313" key="2">
    <source>
        <dbReference type="Proteomes" id="UP000037035"/>
    </source>
</evidence>
<reference evidence="1 2" key="1">
    <citation type="submission" date="2015-08" db="EMBL/GenBank/DDBJ databases">
        <title>Next Generation Sequencing and Analysis of the Genome of Puccinia sorghi L Schw, the Causal Agent of Maize Common Rust.</title>
        <authorList>
            <person name="Rochi L."/>
            <person name="Burguener G."/>
            <person name="Darino M."/>
            <person name="Turjanski A."/>
            <person name="Kreff E."/>
            <person name="Dieguez M.J."/>
            <person name="Sacco F."/>
        </authorList>
    </citation>
    <scope>NUCLEOTIDE SEQUENCE [LARGE SCALE GENOMIC DNA]</scope>
    <source>
        <strain evidence="1 2">RO10H11247</strain>
    </source>
</reference>
<accession>A0A0L6VLV5</accession>
<dbReference type="VEuPathDB" id="FungiDB:VP01_13620g1"/>
<evidence type="ECO:0000313" key="1">
    <source>
        <dbReference type="EMBL" id="KNZ61751.1"/>
    </source>
</evidence>
<dbReference type="AlphaFoldDB" id="A0A0L6VLV5"/>
<dbReference type="Proteomes" id="UP000037035">
    <property type="component" value="Unassembled WGS sequence"/>
</dbReference>
<organism evidence="1 2">
    <name type="scientific">Puccinia sorghi</name>
    <dbReference type="NCBI Taxonomy" id="27349"/>
    <lineage>
        <taxon>Eukaryota</taxon>
        <taxon>Fungi</taxon>
        <taxon>Dikarya</taxon>
        <taxon>Basidiomycota</taxon>
        <taxon>Pucciniomycotina</taxon>
        <taxon>Pucciniomycetes</taxon>
        <taxon>Pucciniales</taxon>
        <taxon>Pucciniaceae</taxon>
        <taxon>Puccinia</taxon>
    </lineage>
</organism>
<keyword evidence="2" id="KW-1185">Reference proteome</keyword>
<name>A0A0L6VLV5_9BASI</name>
<sequence>LKAKIWEKWGMRRQCFREGDLERLAAEKAEKGGVEEWWEFDEFVSSFDHIFKYLNHNEVIIGTPAS</sequence>
<feature type="non-terminal residue" evidence="1">
    <location>
        <position position="66"/>
    </location>
</feature>
<comment type="caution">
    <text evidence="1">The sequence shown here is derived from an EMBL/GenBank/DDBJ whole genome shotgun (WGS) entry which is preliminary data.</text>
</comment>
<protein>
    <submittedName>
        <fullName evidence="1">Uncharacterized protein</fullName>
    </submittedName>
</protein>